<dbReference type="Proteomes" id="UP000286287">
    <property type="component" value="Unassembled WGS sequence"/>
</dbReference>
<reference evidence="2 3" key="1">
    <citation type="submission" date="2018-09" db="EMBL/GenBank/DDBJ databases">
        <authorList>
            <person name="Zhu H."/>
        </authorList>
    </citation>
    <scope>NUCLEOTIDE SEQUENCE [LARGE SCALE GENOMIC DNA]</scope>
    <source>
        <strain evidence="2 3">K2S05-167</strain>
    </source>
</reference>
<dbReference type="OrthoDB" id="71323at2"/>
<organism evidence="2 3">
    <name type="scientific">Deinococcus cavernae</name>
    <dbReference type="NCBI Taxonomy" id="2320857"/>
    <lineage>
        <taxon>Bacteria</taxon>
        <taxon>Thermotogati</taxon>
        <taxon>Deinococcota</taxon>
        <taxon>Deinococci</taxon>
        <taxon>Deinococcales</taxon>
        <taxon>Deinococcaceae</taxon>
        <taxon>Deinococcus</taxon>
    </lineage>
</organism>
<proteinExistence type="predicted"/>
<name>A0A418V8L8_9DEIO</name>
<evidence type="ECO:0000256" key="1">
    <source>
        <dbReference type="SAM" id="MobiDB-lite"/>
    </source>
</evidence>
<keyword evidence="3" id="KW-1185">Reference proteome</keyword>
<dbReference type="AlphaFoldDB" id="A0A418V8L8"/>
<gene>
    <name evidence="2" type="ORF">D3875_13650</name>
</gene>
<protein>
    <submittedName>
        <fullName evidence="2">Uncharacterized protein</fullName>
    </submittedName>
</protein>
<sequence length="91" mass="9566">MTDDRDKIIPVDPSLSARQPETRDEPVQAEQGPPPADYAERPASGAPLPNGERLSGSQVTDLLGTEEADTVNGTNRALQEAGGLDPDASQN</sequence>
<feature type="region of interest" description="Disordered" evidence="1">
    <location>
        <begin position="1"/>
        <end position="91"/>
    </location>
</feature>
<dbReference type="EMBL" id="QYUJ01000014">
    <property type="protein sequence ID" value="RJF72439.1"/>
    <property type="molecule type" value="Genomic_DNA"/>
</dbReference>
<dbReference type="RefSeq" id="WP_119764571.1">
    <property type="nucleotide sequence ID" value="NZ_QYUJ01000014.1"/>
</dbReference>
<evidence type="ECO:0000313" key="2">
    <source>
        <dbReference type="EMBL" id="RJF72439.1"/>
    </source>
</evidence>
<accession>A0A418V8L8</accession>
<comment type="caution">
    <text evidence="2">The sequence shown here is derived from an EMBL/GenBank/DDBJ whole genome shotgun (WGS) entry which is preliminary data.</text>
</comment>
<evidence type="ECO:0000313" key="3">
    <source>
        <dbReference type="Proteomes" id="UP000286287"/>
    </source>
</evidence>